<comment type="caution">
    <text evidence="5">The sequence shown here is derived from an EMBL/GenBank/DDBJ whole genome shotgun (WGS) entry which is preliminary data.</text>
</comment>
<dbReference type="PANTHER" id="PTHR33376:SF7">
    <property type="entry name" value="C4-DICARBOXYLATE-BINDING PROTEIN DCTB"/>
    <property type="match status" value="1"/>
</dbReference>
<dbReference type="Pfam" id="PF03480">
    <property type="entry name" value="DctP"/>
    <property type="match status" value="1"/>
</dbReference>
<feature type="chain" id="PRO_5004977974" description="C4-dicarboxylate ABC transporter substrate-binding protein" evidence="4">
    <location>
        <begin position="31"/>
        <end position="338"/>
    </location>
</feature>
<comment type="similarity">
    <text evidence="1">Belongs to the bacterial solute-binding protein 7 family.</text>
</comment>
<accession>X7E2X5</accession>
<dbReference type="STRING" id="1122207.MUS1_03980"/>
<protein>
    <recommendedName>
        <fullName evidence="7">C4-dicarboxylate ABC transporter substrate-binding protein</fullName>
    </recommendedName>
</protein>
<dbReference type="Gene3D" id="3.40.190.170">
    <property type="entry name" value="Bacterial extracellular solute-binding protein, family 7"/>
    <property type="match status" value="1"/>
</dbReference>
<keyword evidence="3 4" id="KW-0732">Signal</keyword>
<feature type="signal peptide" evidence="4">
    <location>
        <begin position="1"/>
        <end position="30"/>
    </location>
</feature>
<dbReference type="Proteomes" id="UP000054058">
    <property type="component" value="Unassembled WGS sequence"/>
</dbReference>
<evidence type="ECO:0008006" key="7">
    <source>
        <dbReference type="Google" id="ProtNLM"/>
    </source>
</evidence>
<dbReference type="EMBL" id="JAMB01000010">
    <property type="protein sequence ID" value="ETX10235.1"/>
    <property type="molecule type" value="Genomic_DNA"/>
</dbReference>
<dbReference type="NCBIfam" id="NF037995">
    <property type="entry name" value="TRAP_S1"/>
    <property type="match status" value="1"/>
</dbReference>
<organism evidence="5 6">
    <name type="scientific">Marinomonas ushuaiensis DSM 15871</name>
    <dbReference type="NCBI Taxonomy" id="1122207"/>
    <lineage>
        <taxon>Bacteria</taxon>
        <taxon>Pseudomonadati</taxon>
        <taxon>Pseudomonadota</taxon>
        <taxon>Gammaproteobacteria</taxon>
        <taxon>Oceanospirillales</taxon>
        <taxon>Oceanospirillaceae</taxon>
        <taxon>Marinomonas</taxon>
    </lineage>
</organism>
<dbReference type="InterPro" id="IPR038404">
    <property type="entry name" value="TRAP_DctP_sf"/>
</dbReference>
<keyword evidence="6" id="KW-1185">Reference proteome</keyword>
<dbReference type="PATRIC" id="fig|1122207.3.peg.2416"/>
<dbReference type="InterPro" id="IPR004682">
    <property type="entry name" value="TRAP_DctP"/>
</dbReference>
<gene>
    <name evidence="5" type="ORF">MUS1_03980</name>
</gene>
<dbReference type="PANTHER" id="PTHR33376">
    <property type="match status" value="1"/>
</dbReference>
<dbReference type="PIRSF" id="PIRSF006470">
    <property type="entry name" value="DctB"/>
    <property type="match status" value="1"/>
</dbReference>
<dbReference type="NCBIfam" id="TIGR00787">
    <property type="entry name" value="dctP"/>
    <property type="match status" value="1"/>
</dbReference>
<evidence type="ECO:0000256" key="4">
    <source>
        <dbReference type="SAM" id="SignalP"/>
    </source>
</evidence>
<evidence type="ECO:0000313" key="6">
    <source>
        <dbReference type="Proteomes" id="UP000054058"/>
    </source>
</evidence>
<dbReference type="RefSeq" id="WP_036162789.1">
    <property type="nucleotide sequence ID" value="NZ_JAMB01000010.1"/>
</dbReference>
<dbReference type="AlphaFoldDB" id="X7E2X5"/>
<evidence type="ECO:0000256" key="2">
    <source>
        <dbReference type="ARBA" id="ARBA00022448"/>
    </source>
</evidence>
<dbReference type="GO" id="GO:0030288">
    <property type="term" value="C:outer membrane-bounded periplasmic space"/>
    <property type="evidence" value="ECO:0007669"/>
    <property type="project" value="InterPro"/>
</dbReference>
<dbReference type="InterPro" id="IPR018389">
    <property type="entry name" value="DctP_fam"/>
</dbReference>
<evidence type="ECO:0000313" key="5">
    <source>
        <dbReference type="EMBL" id="ETX10235.1"/>
    </source>
</evidence>
<keyword evidence="2" id="KW-0813">Transport</keyword>
<reference evidence="5 6" key="1">
    <citation type="submission" date="2014-01" db="EMBL/GenBank/DDBJ databases">
        <title>Marinomonas ushuaiensis DSM 15871 Genome Sequencing.</title>
        <authorList>
            <person name="Lai Q."/>
            <person name="Shao Z.S."/>
        </authorList>
    </citation>
    <scope>NUCLEOTIDE SEQUENCE [LARGE SCALE GENOMIC DNA]</scope>
    <source>
        <strain evidence="5 6">DSM 15871</strain>
    </source>
</reference>
<evidence type="ECO:0000256" key="1">
    <source>
        <dbReference type="ARBA" id="ARBA00009023"/>
    </source>
</evidence>
<dbReference type="OrthoDB" id="8690069at2"/>
<dbReference type="eggNOG" id="COG1638">
    <property type="taxonomic scope" value="Bacteria"/>
</dbReference>
<sequence length="338" mass="37987">MNNKTNKIVLNIGASALAGALLLSSFQAQATTLRLAHTFNPGEASYEVLQRLSDTVAKKSDGDFKIQVFPSEQLGSEVQLLQQAKNGSIDIVVPGYSGASTLVPALEISNAPFMFQSWEEAKYVIEGDAYTPMFDELKANSNLIPISKTWYWGWRNLTLNGKPINKAEDLKGLKIRVPESPIWVEMIKSFDGSPSPIPFSEVYLALQQGTVDGQENPIPTIYSRKFYEVQDQLIMTKHMLQSQVVLMNSQRWDSLTDTEKRILKESISEAAQENYTLQTSNEESMLQELKDGGEINVVTDIDRKSFEDAASLGRENLVSRWGKENYMRVLDSIKQYRN</sequence>
<proteinExistence type="inferred from homology"/>
<dbReference type="SUPFAM" id="SSF53850">
    <property type="entry name" value="Periplasmic binding protein-like II"/>
    <property type="match status" value="1"/>
</dbReference>
<dbReference type="GO" id="GO:0055085">
    <property type="term" value="P:transmembrane transport"/>
    <property type="evidence" value="ECO:0007669"/>
    <property type="project" value="InterPro"/>
</dbReference>
<name>X7E2X5_9GAMM</name>
<evidence type="ECO:0000256" key="3">
    <source>
        <dbReference type="ARBA" id="ARBA00022729"/>
    </source>
</evidence>